<comment type="caution">
    <text evidence="2">The sequence shown here is derived from an EMBL/GenBank/DDBJ whole genome shotgun (WGS) entry which is preliminary data.</text>
</comment>
<evidence type="ECO:0000256" key="1">
    <source>
        <dbReference type="SAM" id="MobiDB-lite"/>
    </source>
</evidence>
<name>A0A0F9JI33_9ZZZZ</name>
<evidence type="ECO:0000313" key="2">
    <source>
        <dbReference type="EMBL" id="KKM69248.1"/>
    </source>
</evidence>
<proteinExistence type="predicted"/>
<sequence>MVVYSTSKKLRVQRGKIMICFAGGAYYYDKHNQRSLFKILETVSPTESIITDQGNKQINKPKAKKVKESKDEKRFNKVQQKVNQGV</sequence>
<feature type="region of interest" description="Disordered" evidence="1">
    <location>
        <begin position="51"/>
        <end position="86"/>
    </location>
</feature>
<feature type="compositionally biased region" description="Basic and acidic residues" evidence="1">
    <location>
        <begin position="66"/>
        <end position="75"/>
    </location>
</feature>
<feature type="compositionally biased region" description="Polar residues" evidence="1">
    <location>
        <begin position="77"/>
        <end position="86"/>
    </location>
</feature>
<organism evidence="2">
    <name type="scientific">marine sediment metagenome</name>
    <dbReference type="NCBI Taxonomy" id="412755"/>
    <lineage>
        <taxon>unclassified sequences</taxon>
        <taxon>metagenomes</taxon>
        <taxon>ecological metagenomes</taxon>
    </lineage>
</organism>
<gene>
    <name evidence="2" type="ORF">LCGC14_1452770</name>
</gene>
<dbReference type="AlphaFoldDB" id="A0A0F9JI33"/>
<protein>
    <submittedName>
        <fullName evidence="2">Uncharacterized protein</fullName>
    </submittedName>
</protein>
<dbReference type="EMBL" id="LAZR01010021">
    <property type="protein sequence ID" value="KKM69248.1"/>
    <property type="molecule type" value="Genomic_DNA"/>
</dbReference>
<accession>A0A0F9JI33</accession>
<reference evidence="2" key="1">
    <citation type="journal article" date="2015" name="Nature">
        <title>Complex archaea that bridge the gap between prokaryotes and eukaryotes.</title>
        <authorList>
            <person name="Spang A."/>
            <person name="Saw J.H."/>
            <person name="Jorgensen S.L."/>
            <person name="Zaremba-Niedzwiedzka K."/>
            <person name="Martijn J."/>
            <person name="Lind A.E."/>
            <person name="van Eijk R."/>
            <person name="Schleper C."/>
            <person name="Guy L."/>
            <person name="Ettema T.J."/>
        </authorList>
    </citation>
    <scope>NUCLEOTIDE SEQUENCE</scope>
</reference>